<protein>
    <submittedName>
        <fullName evidence="4">CCAAT/enhancer-binding protein zeta</fullName>
    </submittedName>
</protein>
<evidence type="ECO:0000256" key="1">
    <source>
        <dbReference type="ARBA" id="ARBA00007797"/>
    </source>
</evidence>
<dbReference type="PANTHER" id="PTHR12048">
    <property type="entry name" value="CCAAT-BINDING FACTOR-RELATED"/>
    <property type="match status" value="1"/>
</dbReference>
<dbReference type="Pfam" id="PF03914">
    <property type="entry name" value="CBF"/>
    <property type="match status" value="1"/>
</dbReference>
<accession>A0A199UTH8</accession>
<dbReference type="AlphaFoldDB" id="A0A199UTH8"/>
<dbReference type="Proteomes" id="UP000092600">
    <property type="component" value="Unassembled WGS sequence"/>
</dbReference>
<feature type="region of interest" description="Disordered" evidence="2">
    <location>
        <begin position="1"/>
        <end position="50"/>
    </location>
</feature>
<comment type="caution">
    <text evidence="4">The sequence shown here is derived from an EMBL/GenBank/DDBJ whole genome shotgun (WGS) entry which is preliminary data.</text>
</comment>
<feature type="compositionally biased region" description="Basic and acidic residues" evidence="2">
    <location>
        <begin position="7"/>
        <end position="20"/>
    </location>
</feature>
<feature type="compositionally biased region" description="Basic residues" evidence="2">
    <location>
        <begin position="412"/>
        <end position="430"/>
    </location>
</feature>
<name>A0A199UTH8_ANACO</name>
<dbReference type="PANTHER" id="PTHR12048:SF0">
    <property type="entry name" value="CCAAT_ENHANCER-BINDING PROTEIN ZETA"/>
    <property type="match status" value="1"/>
</dbReference>
<feature type="compositionally biased region" description="Acidic residues" evidence="2">
    <location>
        <begin position="384"/>
        <end position="398"/>
    </location>
</feature>
<dbReference type="EMBL" id="LSRQ01005125">
    <property type="protein sequence ID" value="OAY68069.1"/>
    <property type="molecule type" value="Genomic_DNA"/>
</dbReference>
<organism evidence="4 5">
    <name type="scientific">Ananas comosus</name>
    <name type="common">Pineapple</name>
    <name type="synonym">Ananas ananas</name>
    <dbReference type="NCBI Taxonomy" id="4615"/>
    <lineage>
        <taxon>Eukaryota</taxon>
        <taxon>Viridiplantae</taxon>
        <taxon>Streptophyta</taxon>
        <taxon>Embryophyta</taxon>
        <taxon>Tracheophyta</taxon>
        <taxon>Spermatophyta</taxon>
        <taxon>Magnoliopsida</taxon>
        <taxon>Liliopsida</taxon>
        <taxon>Poales</taxon>
        <taxon>Bromeliaceae</taxon>
        <taxon>Bromelioideae</taxon>
        <taxon>Ananas</taxon>
    </lineage>
</organism>
<gene>
    <name evidence="4" type="ORF">ACMD2_25398</name>
</gene>
<dbReference type="InterPro" id="IPR005612">
    <property type="entry name" value="CCAAT-binding_factor"/>
</dbReference>
<evidence type="ECO:0000259" key="3">
    <source>
        <dbReference type="Pfam" id="PF03914"/>
    </source>
</evidence>
<dbReference type="STRING" id="4615.A0A199UTH8"/>
<feature type="compositionally biased region" description="Basic residues" evidence="2">
    <location>
        <begin position="21"/>
        <end position="31"/>
    </location>
</feature>
<feature type="compositionally biased region" description="Basic and acidic residues" evidence="2">
    <location>
        <begin position="399"/>
        <end position="411"/>
    </location>
</feature>
<sequence>VLIFESHGNEVHKKSEDDKRNVKKKEKRGKVKAPSSFRNSKEEPSPESNVEMDSRLLSALLTGVNRAFPFVSSDEADDIMEVQTPVLFRLVHSENFNVGVQALMLLYQISSKNQIASDRFYRALYAKLLSPSAVSSSKPELFLGLLVKAMKNDINLKRVAAFSKRLLQVALQRPPQYACGCLFILSEVLKAKPPLWTMLLQNESVDDDLEHFEDIIESPEDLLLPQVEVGCENVSEGNREENHTTNEGSTLPVGNADRASCWELTALASHVHPSVATMARTLLSGANIVYNGDPLNDLSLTAFLDKFMEKKPKVNRKAEGIWHGGSQIAPARKLDLSHHLIGDEILQLAEDEVPPEDVVFHRFYMNKTGSSKRLKAKKQKASLDDEDADLLLDGDDENYEHLMGGEEEKTNKLKKKTEKSKSQKKRKRSK</sequence>
<evidence type="ECO:0000313" key="5">
    <source>
        <dbReference type="Proteomes" id="UP000092600"/>
    </source>
</evidence>
<dbReference type="GO" id="GO:0005634">
    <property type="term" value="C:nucleus"/>
    <property type="evidence" value="ECO:0007669"/>
    <property type="project" value="UniProtKB-ARBA"/>
</dbReference>
<evidence type="ECO:0000256" key="2">
    <source>
        <dbReference type="SAM" id="MobiDB-lite"/>
    </source>
</evidence>
<reference evidence="4 5" key="1">
    <citation type="journal article" date="2016" name="DNA Res.">
        <title>The draft genome of MD-2 pineapple using hybrid error correction of long reads.</title>
        <authorList>
            <person name="Redwan R.M."/>
            <person name="Saidin A."/>
            <person name="Kumar S.V."/>
        </authorList>
    </citation>
    <scope>NUCLEOTIDE SEQUENCE [LARGE SCALE GENOMIC DNA]</scope>
    <source>
        <strain evidence="5">cv. MD2</strain>
        <tissue evidence="4">Leaf</tissue>
    </source>
</reference>
<feature type="non-terminal residue" evidence="4">
    <location>
        <position position="1"/>
    </location>
</feature>
<dbReference type="InterPro" id="IPR040155">
    <property type="entry name" value="CEBPZ/Mak21-like"/>
</dbReference>
<evidence type="ECO:0000313" key="4">
    <source>
        <dbReference type="EMBL" id="OAY68069.1"/>
    </source>
</evidence>
<feature type="region of interest" description="Disordered" evidence="2">
    <location>
        <begin position="376"/>
        <end position="430"/>
    </location>
</feature>
<proteinExistence type="inferred from homology"/>
<comment type="similarity">
    <text evidence="1">Belongs to the CBF/MAK21 family.</text>
</comment>
<feature type="domain" description="CCAAT-binding factor" evidence="3">
    <location>
        <begin position="100"/>
        <end position="279"/>
    </location>
</feature>